<dbReference type="OrthoDB" id="2585251at2759"/>
<sequence>MPAMAGILRVTGRKAATAVRANYHSSNAQGSGGTIHLAAPISQATHLQPVSLGKTIIHSLEQIRPRTPPHKLFSSTRTLITNVVTRLAAPGVRVPANIPYSGRDAASRSLHTGLARSSIQSGLSLPARHALHNKAFGARSFLPRAPISPRPPVVTQMGLGTARNFSSGRPIFQNLVDNVPIALRSLYEADLDVDFARKKTGVSKRPLYTALNKPKVARVQKMKAKTNKASLRGSPVVEEKENVDVNAAAEFEKYFHTPATPAVTTYVFIPLAPTPTNRLPLSTRDASRSSQGHFIPMQQVGAMHASHSRHALRVSTLFSKLDCADVWSHAGVSCSPFSGCPRKASSSVQSLSDEEDEQLEGVCTFLKLEFAGWSLAEVRSVLGESGQGWCVFEEVWHEEKSGLDEEFDGYLSSAFSSPPATSSVGSDGMRSPALIDPAQSMVMPTLDFSSSFLGQSAFAGSADESAAKPESIVYDDPWMDAESDRASSDSGSMLSRTSSFSSLAAPPSESGSGLIIEPPSENGWFSIRASHGFVGHFPVVEGPMESVF</sequence>
<dbReference type="AlphaFoldDB" id="A0A8H5FDH0"/>
<reference evidence="2 3" key="1">
    <citation type="journal article" date="2020" name="ISME J.">
        <title>Uncovering the hidden diversity of litter-decomposition mechanisms in mushroom-forming fungi.</title>
        <authorList>
            <person name="Floudas D."/>
            <person name="Bentzer J."/>
            <person name="Ahren D."/>
            <person name="Johansson T."/>
            <person name="Persson P."/>
            <person name="Tunlid A."/>
        </authorList>
    </citation>
    <scope>NUCLEOTIDE SEQUENCE [LARGE SCALE GENOMIC DNA]</scope>
    <source>
        <strain evidence="2 3">CBS 175.51</strain>
    </source>
</reference>
<name>A0A8H5FDH0_9AGAR</name>
<gene>
    <name evidence="2" type="ORF">D9611_002845</name>
</gene>
<dbReference type="Proteomes" id="UP000541558">
    <property type="component" value="Unassembled WGS sequence"/>
</dbReference>
<feature type="compositionally biased region" description="Low complexity" evidence="1">
    <location>
        <begin position="490"/>
        <end position="502"/>
    </location>
</feature>
<evidence type="ECO:0000313" key="3">
    <source>
        <dbReference type="Proteomes" id="UP000541558"/>
    </source>
</evidence>
<accession>A0A8H5FDH0</accession>
<protein>
    <submittedName>
        <fullName evidence="2">Uncharacterized protein</fullName>
    </submittedName>
</protein>
<organism evidence="2 3">
    <name type="scientific">Ephemerocybe angulata</name>
    <dbReference type="NCBI Taxonomy" id="980116"/>
    <lineage>
        <taxon>Eukaryota</taxon>
        <taxon>Fungi</taxon>
        <taxon>Dikarya</taxon>
        <taxon>Basidiomycota</taxon>
        <taxon>Agaricomycotina</taxon>
        <taxon>Agaricomycetes</taxon>
        <taxon>Agaricomycetidae</taxon>
        <taxon>Agaricales</taxon>
        <taxon>Agaricineae</taxon>
        <taxon>Psathyrellaceae</taxon>
        <taxon>Ephemerocybe</taxon>
    </lineage>
</organism>
<evidence type="ECO:0000256" key="1">
    <source>
        <dbReference type="SAM" id="MobiDB-lite"/>
    </source>
</evidence>
<comment type="caution">
    <text evidence="2">The sequence shown here is derived from an EMBL/GenBank/DDBJ whole genome shotgun (WGS) entry which is preliminary data.</text>
</comment>
<feature type="region of interest" description="Disordered" evidence="1">
    <location>
        <begin position="469"/>
        <end position="516"/>
    </location>
</feature>
<proteinExistence type="predicted"/>
<keyword evidence="3" id="KW-1185">Reference proteome</keyword>
<dbReference type="EMBL" id="JAACJK010000109">
    <property type="protein sequence ID" value="KAF5333115.1"/>
    <property type="molecule type" value="Genomic_DNA"/>
</dbReference>
<evidence type="ECO:0000313" key="2">
    <source>
        <dbReference type="EMBL" id="KAF5333115.1"/>
    </source>
</evidence>